<comment type="caution">
    <text evidence="2">The sequence shown here is derived from an EMBL/GenBank/DDBJ whole genome shotgun (WGS) entry which is preliminary data.</text>
</comment>
<accession>A0ABT0FUE0</accession>
<proteinExistence type="predicted"/>
<evidence type="ECO:0000313" key="2">
    <source>
        <dbReference type="EMBL" id="MCK2215932.1"/>
    </source>
</evidence>
<keyword evidence="3" id="KW-1185">Reference proteome</keyword>
<evidence type="ECO:0000313" key="3">
    <source>
        <dbReference type="Proteomes" id="UP001317259"/>
    </source>
</evidence>
<dbReference type="EMBL" id="JAKRKC020000001">
    <property type="protein sequence ID" value="MCK2215932.1"/>
    <property type="molecule type" value="Genomic_DNA"/>
</dbReference>
<feature type="region of interest" description="Disordered" evidence="1">
    <location>
        <begin position="1"/>
        <end position="52"/>
    </location>
</feature>
<sequence>MPVASGAGASSGTGSSPLVRWNSVTVSPGHSTCTRSGPPASSAASVRVKVTT</sequence>
<reference evidence="2 3" key="1">
    <citation type="submission" date="2022-04" db="EMBL/GenBank/DDBJ databases">
        <title>Genome draft of Actinomadura sp. ATCC 31491.</title>
        <authorList>
            <person name="Shi X."/>
            <person name="Du Y."/>
        </authorList>
    </citation>
    <scope>NUCLEOTIDE SEQUENCE [LARGE SCALE GENOMIC DNA]</scope>
    <source>
        <strain evidence="2 3">ATCC 31491</strain>
    </source>
</reference>
<dbReference type="RefSeq" id="WP_247815317.1">
    <property type="nucleotide sequence ID" value="NZ_JAKRKC020000001.1"/>
</dbReference>
<organism evidence="2 3">
    <name type="scientific">Actinomadura luzonensis</name>
    <dbReference type="NCBI Taxonomy" id="2805427"/>
    <lineage>
        <taxon>Bacteria</taxon>
        <taxon>Bacillati</taxon>
        <taxon>Actinomycetota</taxon>
        <taxon>Actinomycetes</taxon>
        <taxon>Streptosporangiales</taxon>
        <taxon>Thermomonosporaceae</taxon>
        <taxon>Actinomadura</taxon>
    </lineage>
</organism>
<feature type="compositionally biased region" description="Low complexity" evidence="1">
    <location>
        <begin position="1"/>
        <end position="16"/>
    </location>
</feature>
<feature type="compositionally biased region" description="Polar residues" evidence="1">
    <location>
        <begin position="22"/>
        <end position="35"/>
    </location>
</feature>
<dbReference type="Proteomes" id="UP001317259">
    <property type="component" value="Unassembled WGS sequence"/>
</dbReference>
<gene>
    <name evidence="2" type="ORF">MF672_019335</name>
</gene>
<evidence type="ECO:0000256" key="1">
    <source>
        <dbReference type="SAM" id="MobiDB-lite"/>
    </source>
</evidence>
<protein>
    <submittedName>
        <fullName evidence="2">Uncharacterized protein</fullName>
    </submittedName>
</protein>
<name>A0ABT0FUE0_9ACTN</name>